<gene>
    <name evidence="3" type="ORF">MTX78_19020</name>
</gene>
<protein>
    <submittedName>
        <fullName evidence="3">Uncharacterized protein</fullName>
    </submittedName>
</protein>
<keyword evidence="2" id="KW-0812">Transmembrane</keyword>
<keyword evidence="2" id="KW-0472">Membrane</keyword>
<dbReference type="EMBL" id="CP094669">
    <property type="protein sequence ID" value="UOG74201.1"/>
    <property type="molecule type" value="Genomic_DNA"/>
</dbReference>
<dbReference type="RefSeq" id="WP_243797470.1">
    <property type="nucleotide sequence ID" value="NZ_CP094669.1"/>
</dbReference>
<organism evidence="3 4">
    <name type="scientific">Hymenobacter tibetensis</name>
    <dbReference type="NCBI Taxonomy" id="497967"/>
    <lineage>
        <taxon>Bacteria</taxon>
        <taxon>Pseudomonadati</taxon>
        <taxon>Bacteroidota</taxon>
        <taxon>Cytophagia</taxon>
        <taxon>Cytophagales</taxon>
        <taxon>Hymenobacteraceae</taxon>
        <taxon>Hymenobacter</taxon>
    </lineage>
</organism>
<name>A0ABY4CYS9_9BACT</name>
<keyword evidence="4" id="KW-1185">Reference proteome</keyword>
<accession>A0ABY4CYS9</accession>
<evidence type="ECO:0000313" key="3">
    <source>
        <dbReference type="EMBL" id="UOG74201.1"/>
    </source>
</evidence>
<evidence type="ECO:0000256" key="2">
    <source>
        <dbReference type="SAM" id="Phobius"/>
    </source>
</evidence>
<reference evidence="3 4" key="1">
    <citation type="submission" date="2022-03" db="EMBL/GenBank/DDBJ databases">
        <title>Hymenobactersp. isolated from the air.</title>
        <authorList>
            <person name="Won M."/>
            <person name="Kwon S.-W."/>
        </authorList>
    </citation>
    <scope>NUCLEOTIDE SEQUENCE [LARGE SCALE GENOMIC DNA]</scope>
    <source>
        <strain evidence="3 4">KACC 21982</strain>
    </source>
</reference>
<dbReference type="Proteomes" id="UP000831113">
    <property type="component" value="Chromosome"/>
</dbReference>
<evidence type="ECO:0000313" key="4">
    <source>
        <dbReference type="Proteomes" id="UP000831113"/>
    </source>
</evidence>
<feature type="transmembrane region" description="Helical" evidence="2">
    <location>
        <begin position="212"/>
        <end position="231"/>
    </location>
</feature>
<proteinExistence type="predicted"/>
<feature type="region of interest" description="Disordered" evidence="1">
    <location>
        <begin position="23"/>
        <end position="46"/>
    </location>
</feature>
<evidence type="ECO:0000256" key="1">
    <source>
        <dbReference type="SAM" id="MobiDB-lite"/>
    </source>
</evidence>
<keyword evidence="2" id="KW-1133">Transmembrane helix</keyword>
<sequence length="250" mass="26346">MEIVLPDTADTYAMHKRYGMPADATHVQPRPHRAVENQPLPWDRPAGPLTTFMRPTGTPAPTLVGPTQPPQPLTATEKYVGVPLDVGGKHYGGATSVLEANALTHASKARIGNALLLSVQKFNRMAGSRVLAPSRVLAGGSKLLNATEGAANFSSKFGTKLGYAGVGLSGAKIIYEVSNDKWNAHTIVDGGILAVTVTGMLVTIAAAGTAPVWVPIAGAVILIYGLADYSFDLGGKLDESFGRRTNFWKK</sequence>